<dbReference type="PANTHER" id="PTHR23407:SF1">
    <property type="entry name" value="5-FORMYLTETRAHYDROFOLATE CYCLO-LIGASE"/>
    <property type="match status" value="1"/>
</dbReference>
<accession>A0A4S2EY97</accession>
<reference evidence="5 6" key="1">
    <citation type="submission" date="2019-04" db="EMBL/GenBank/DDBJ databases">
        <title>Microbes associate with the intestines of laboratory mice.</title>
        <authorList>
            <person name="Navarre W."/>
            <person name="Wong E."/>
            <person name="Huang K."/>
            <person name="Tropini C."/>
            <person name="Ng K."/>
            <person name="Yu B."/>
        </authorList>
    </citation>
    <scope>NUCLEOTIDE SEQUENCE [LARGE SCALE GENOMIC DNA]</scope>
    <source>
        <strain evidence="5 6">NM07_P-09</strain>
    </source>
</reference>
<keyword evidence="4" id="KW-0460">Magnesium</keyword>
<comment type="caution">
    <text evidence="5">The sequence shown here is derived from an EMBL/GenBank/DDBJ whole genome shotgun (WGS) entry which is preliminary data.</text>
</comment>
<dbReference type="GO" id="GO:0030272">
    <property type="term" value="F:5-formyltetrahydrofolate cyclo-ligase activity"/>
    <property type="evidence" value="ECO:0007669"/>
    <property type="project" value="UniProtKB-EC"/>
</dbReference>
<evidence type="ECO:0000256" key="2">
    <source>
        <dbReference type="ARBA" id="ARBA00022741"/>
    </source>
</evidence>
<evidence type="ECO:0000256" key="1">
    <source>
        <dbReference type="ARBA" id="ARBA00010638"/>
    </source>
</evidence>
<dbReference type="Pfam" id="PF01812">
    <property type="entry name" value="5-FTHF_cyc-lig"/>
    <property type="match status" value="1"/>
</dbReference>
<dbReference type="GO" id="GO:0046872">
    <property type="term" value="F:metal ion binding"/>
    <property type="evidence" value="ECO:0007669"/>
    <property type="project" value="UniProtKB-KW"/>
</dbReference>
<dbReference type="PANTHER" id="PTHR23407">
    <property type="entry name" value="ATPASE INHIBITOR/5-FORMYLTETRAHYDROFOLATE CYCLO-LIGASE"/>
    <property type="match status" value="1"/>
</dbReference>
<evidence type="ECO:0000313" key="6">
    <source>
        <dbReference type="Proteomes" id="UP000310263"/>
    </source>
</evidence>
<comment type="catalytic activity">
    <reaction evidence="4">
        <text>(6S)-5-formyl-5,6,7,8-tetrahydrofolate + ATP = (6R)-5,10-methenyltetrahydrofolate + ADP + phosphate</text>
        <dbReference type="Rhea" id="RHEA:10488"/>
        <dbReference type="ChEBI" id="CHEBI:30616"/>
        <dbReference type="ChEBI" id="CHEBI:43474"/>
        <dbReference type="ChEBI" id="CHEBI:57455"/>
        <dbReference type="ChEBI" id="CHEBI:57457"/>
        <dbReference type="ChEBI" id="CHEBI:456216"/>
        <dbReference type="EC" id="6.3.3.2"/>
    </reaction>
</comment>
<evidence type="ECO:0000256" key="4">
    <source>
        <dbReference type="RuleBase" id="RU361279"/>
    </source>
</evidence>
<keyword evidence="2 4" id="KW-0547">Nucleotide-binding</keyword>
<dbReference type="Proteomes" id="UP000310263">
    <property type="component" value="Unassembled WGS sequence"/>
</dbReference>
<dbReference type="NCBIfam" id="TIGR02727">
    <property type="entry name" value="MTHFS_bact"/>
    <property type="match status" value="1"/>
</dbReference>
<keyword evidence="4" id="KW-0479">Metal-binding</keyword>
<comment type="cofactor">
    <cofactor evidence="4">
        <name>Mg(2+)</name>
        <dbReference type="ChEBI" id="CHEBI:18420"/>
    </cofactor>
</comment>
<protein>
    <recommendedName>
        <fullName evidence="4">5-formyltetrahydrofolate cyclo-ligase</fullName>
        <ecNumber evidence="4">6.3.3.2</ecNumber>
    </recommendedName>
</protein>
<evidence type="ECO:0000313" key="5">
    <source>
        <dbReference type="EMBL" id="TGY61335.1"/>
    </source>
</evidence>
<sequence length="248" mass="27531">MQRVEDCELVLSTLGRGRPIICVMTSFANFPHRSEASDLPTSEWRAAKKAMLRSELLARRNALSAAERAAEEHFVNERVQRWPQWERAATVCGYAAMGSEISCNQLLNKALELGKQVLLPACTSDKMLKWYQIEPGWRSRLIPHPFGMGEPNPSQCLLVDPVALDPATLLVIVPAVGLDPQTMGRLGYGGGYYDRFLATLNPTVTTLGIGYKCQQVALSNILETTDIPLHRIISASPDLCGWRQKEHS</sequence>
<dbReference type="GO" id="GO:0005524">
    <property type="term" value="F:ATP binding"/>
    <property type="evidence" value="ECO:0007669"/>
    <property type="project" value="UniProtKB-KW"/>
</dbReference>
<dbReference type="SUPFAM" id="SSF100950">
    <property type="entry name" value="NagB/RpiA/CoA transferase-like"/>
    <property type="match status" value="1"/>
</dbReference>
<comment type="similarity">
    <text evidence="1 4">Belongs to the 5-formyltetrahydrofolate cyclo-ligase family.</text>
</comment>
<dbReference type="GO" id="GO:0009396">
    <property type="term" value="P:folic acid-containing compound biosynthetic process"/>
    <property type="evidence" value="ECO:0007669"/>
    <property type="project" value="TreeGrafter"/>
</dbReference>
<dbReference type="InterPro" id="IPR002698">
    <property type="entry name" value="FTHF_cligase"/>
</dbReference>
<dbReference type="AlphaFoldDB" id="A0A4S2EY97"/>
<dbReference type="InterPro" id="IPR024185">
    <property type="entry name" value="FTHF_cligase-like_sf"/>
</dbReference>
<dbReference type="OrthoDB" id="3242798at2"/>
<dbReference type="Gene3D" id="3.40.50.10420">
    <property type="entry name" value="NagB/RpiA/CoA transferase-like"/>
    <property type="match status" value="1"/>
</dbReference>
<keyword evidence="5" id="KW-0436">Ligase</keyword>
<name>A0A4S2EY97_9ACTN</name>
<dbReference type="EMBL" id="SRYE01000005">
    <property type="protein sequence ID" value="TGY61335.1"/>
    <property type="molecule type" value="Genomic_DNA"/>
</dbReference>
<proteinExistence type="inferred from homology"/>
<keyword evidence="6" id="KW-1185">Reference proteome</keyword>
<gene>
    <name evidence="5" type="ORF">E5334_07945</name>
</gene>
<dbReference type="GO" id="GO:0035999">
    <property type="term" value="P:tetrahydrofolate interconversion"/>
    <property type="evidence" value="ECO:0007669"/>
    <property type="project" value="TreeGrafter"/>
</dbReference>
<organism evidence="5 6">
    <name type="scientific">Muricaecibacterium torontonense</name>
    <dbReference type="NCBI Taxonomy" id="3032871"/>
    <lineage>
        <taxon>Bacteria</taxon>
        <taxon>Bacillati</taxon>
        <taxon>Actinomycetota</taxon>
        <taxon>Coriobacteriia</taxon>
        <taxon>Coriobacteriales</taxon>
        <taxon>Atopobiaceae</taxon>
        <taxon>Muricaecibacterium</taxon>
    </lineage>
</organism>
<keyword evidence="3 4" id="KW-0067">ATP-binding</keyword>
<dbReference type="EC" id="6.3.3.2" evidence="4"/>
<dbReference type="InterPro" id="IPR037171">
    <property type="entry name" value="NagB/RpiA_transferase-like"/>
</dbReference>
<evidence type="ECO:0000256" key="3">
    <source>
        <dbReference type="ARBA" id="ARBA00022840"/>
    </source>
</evidence>